<accession>A0AB39QYJ6</accession>
<dbReference type="Pfam" id="PF00872">
    <property type="entry name" value="Transposase_mut"/>
    <property type="match status" value="1"/>
</dbReference>
<comment type="function">
    <text evidence="1 6">Required for the transposition of the insertion element.</text>
</comment>
<dbReference type="AlphaFoldDB" id="A0AB39QYJ6"/>
<evidence type="ECO:0000256" key="1">
    <source>
        <dbReference type="ARBA" id="ARBA00002190"/>
    </source>
</evidence>
<gene>
    <name evidence="7" type="ORF">AB5J52_36160</name>
</gene>
<dbReference type="PANTHER" id="PTHR33217:SF8">
    <property type="entry name" value="MUTATOR FAMILY TRANSPOSASE"/>
    <property type="match status" value="1"/>
</dbReference>
<evidence type="ECO:0000256" key="3">
    <source>
        <dbReference type="ARBA" id="ARBA00022578"/>
    </source>
</evidence>
<evidence type="ECO:0000256" key="5">
    <source>
        <dbReference type="ARBA" id="ARBA00023172"/>
    </source>
</evidence>
<evidence type="ECO:0000313" key="7">
    <source>
        <dbReference type="EMBL" id="XDQ47272.1"/>
    </source>
</evidence>
<protein>
    <recommendedName>
        <fullName evidence="6">Mutator family transposase</fullName>
    </recommendedName>
</protein>
<comment type="similarity">
    <text evidence="2 6">Belongs to the transposase mutator family.</text>
</comment>
<dbReference type="GO" id="GO:0006313">
    <property type="term" value="P:DNA transposition"/>
    <property type="evidence" value="ECO:0007669"/>
    <property type="project" value="UniProtKB-UniRule"/>
</dbReference>
<organism evidence="7">
    <name type="scientific">Streptomyces sp. R39</name>
    <dbReference type="NCBI Taxonomy" id="3238631"/>
    <lineage>
        <taxon>Bacteria</taxon>
        <taxon>Bacillati</taxon>
        <taxon>Actinomycetota</taxon>
        <taxon>Actinomycetes</taxon>
        <taxon>Kitasatosporales</taxon>
        <taxon>Streptomycetaceae</taxon>
        <taxon>Streptomyces</taxon>
    </lineage>
</organism>
<dbReference type="InterPro" id="IPR001207">
    <property type="entry name" value="Transposase_mutator"/>
</dbReference>
<dbReference type="PANTHER" id="PTHR33217">
    <property type="entry name" value="TRANSPOSASE FOR INSERTION SEQUENCE ELEMENT IS1081"/>
    <property type="match status" value="1"/>
</dbReference>
<dbReference type="GO" id="GO:0004803">
    <property type="term" value="F:transposase activity"/>
    <property type="evidence" value="ECO:0007669"/>
    <property type="project" value="UniProtKB-UniRule"/>
</dbReference>
<keyword evidence="5 6" id="KW-0233">DNA recombination</keyword>
<dbReference type="RefSeq" id="WP_369226234.1">
    <property type="nucleotide sequence ID" value="NZ_CP163441.1"/>
</dbReference>
<evidence type="ECO:0000256" key="6">
    <source>
        <dbReference type="RuleBase" id="RU365089"/>
    </source>
</evidence>
<evidence type="ECO:0000256" key="2">
    <source>
        <dbReference type="ARBA" id="ARBA00010961"/>
    </source>
</evidence>
<keyword evidence="6" id="KW-0814">Transposable element</keyword>
<keyword evidence="3 6" id="KW-0815">Transposition</keyword>
<keyword evidence="4 6" id="KW-0238">DNA-binding</keyword>
<dbReference type="GO" id="GO:0003677">
    <property type="term" value="F:DNA binding"/>
    <property type="evidence" value="ECO:0007669"/>
    <property type="project" value="UniProtKB-UniRule"/>
</dbReference>
<name>A0AB39QYJ6_9ACTN</name>
<reference evidence="7" key="1">
    <citation type="submission" date="2024-07" db="EMBL/GenBank/DDBJ databases">
        <authorList>
            <person name="Yu S.T."/>
        </authorList>
    </citation>
    <scope>NUCLEOTIDE SEQUENCE</scope>
    <source>
        <strain evidence="7">R39</strain>
    </source>
</reference>
<sequence>MRLASSDRTRIVHLIRDIARQDRDKAAEDLRRLCTAPSEAAATERFLGLSGKWGTQYPAVIRLWSAVWAEKVPVFFIVEIREVVRSTDVIESVNTRARKAVWAGATSRPSTPRRVCLALMGPDPTGGGRPRDTTSNIVCILVQGLPRTGSLLPDRCCADRTPDQDEACAADGSVW</sequence>
<dbReference type="EMBL" id="CP163441">
    <property type="protein sequence ID" value="XDQ47272.1"/>
    <property type="molecule type" value="Genomic_DNA"/>
</dbReference>
<proteinExistence type="inferred from homology"/>
<evidence type="ECO:0000256" key="4">
    <source>
        <dbReference type="ARBA" id="ARBA00023125"/>
    </source>
</evidence>